<keyword evidence="2" id="KW-1185">Reference proteome</keyword>
<evidence type="ECO:0000313" key="2">
    <source>
        <dbReference type="Proteomes" id="UP000664480"/>
    </source>
</evidence>
<sequence length="172" mass="19636">MKKLPIILVLFFYIHFPNFTYGQEISTENIPAIEISSISLSIPGSTEKLKFGNSSDRLFQVLGKPTKAEEYYFEIDEMYAMRYQYDGNEIYFLEGKLHSFDLNTTSIQLIIGENSIKVGDPISSIDSLFDGFNKKRNYYGGYIKTGDTLVDCCHLSINTNGLIVTLIRFHVQ</sequence>
<protein>
    <submittedName>
        <fullName evidence="1">Uncharacterized protein</fullName>
    </submittedName>
</protein>
<accession>A0ABS3CCL8</accession>
<proteinExistence type="predicted"/>
<dbReference type="RefSeq" id="WP_206585480.1">
    <property type="nucleotide sequence ID" value="NZ_JAFKCU010000001.1"/>
</dbReference>
<dbReference type="Proteomes" id="UP000664480">
    <property type="component" value="Unassembled WGS sequence"/>
</dbReference>
<dbReference type="EMBL" id="JAFKCU010000001">
    <property type="protein sequence ID" value="MBN7814858.1"/>
    <property type="molecule type" value="Genomic_DNA"/>
</dbReference>
<gene>
    <name evidence="1" type="ORF">J0A69_05425</name>
</gene>
<organism evidence="1 2">
    <name type="scientific">Algoriphagus pacificus</name>
    <dbReference type="NCBI Taxonomy" id="2811234"/>
    <lineage>
        <taxon>Bacteria</taxon>
        <taxon>Pseudomonadati</taxon>
        <taxon>Bacteroidota</taxon>
        <taxon>Cytophagia</taxon>
        <taxon>Cytophagales</taxon>
        <taxon>Cyclobacteriaceae</taxon>
        <taxon>Algoriphagus</taxon>
    </lineage>
</organism>
<name>A0ABS3CCL8_9BACT</name>
<reference evidence="1 2" key="1">
    <citation type="submission" date="2021-03" db="EMBL/GenBank/DDBJ databases">
        <title>novel species isolated from a fishpond in China.</title>
        <authorList>
            <person name="Lu H."/>
            <person name="Cai Z."/>
        </authorList>
    </citation>
    <scope>NUCLEOTIDE SEQUENCE [LARGE SCALE GENOMIC DNA]</scope>
    <source>
        <strain evidence="1 2">YJ13C</strain>
    </source>
</reference>
<comment type="caution">
    <text evidence="1">The sequence shown here is derived from an EMBL/GenBank/DDBJ whole genome shotgun (WGS) entry which is preliminary data.</text>
</comment>
<evidence type="ECO:0000313" key="1">
    <source>
        <dbReference type="EMBL" id="MBN7814858.1"/>
    </source>
</evidence>